<proteinExistence type="predicted"/>
<reference evidence="5 6" key="1">
    <citation type="submission" date="2016-07" db="EMBL/GenBank/DDBJ databases">
        <title>Comparative genomics of the Campylobacter concisus group.</title>
        <authorList>
            <person name="Miller W.G."/>
            <person name="Yee E."/>
            <person name="Chapman M.H."/>
            <person name="Huynh S."/>
            <person name="Bono J.L."/>
            <person name="On S.L.W."/>
            <person name="StLeger J."/>
            <person name="Foster G."/>
            <person name="Parker C.T."/>
        </authorList>
    </citation>
    <scope>NUCLEOTIDE SEQUENCE [LARGE SCALE GENOMIC DNA]</scope>
    <source>
        <strain evidence="5 6">ATCC 33238</strain>
    </source>
</reference>
<evidence type="ECO:0000256" key="2">
    <source>
        <dbReference type="ARBA" id="ARBA00022741"/>
    </source>
</evidence>
<dbReference type="PROSITE" id="PS50893">
    <property type="entry name" value="ABC_TRANSPORTER_2"/>
    <property type="match status" value="1"/>
</dbReference>
<name>A0A6G5QKI3_CAMRE</name>
<organism evidence="5 6">
    <name type="scientific">Campylobacter rectus</name>
    <name type="common">Wolinella recta</name>
    <dbReference type="NCBI Taxonomy" id="203"/>
    <lineage>
        <taxon>Bacteria</taxon>
        <taxon>Pseudomonadati</taxon>
        <taxon>Campylobacterota</taxon>
        <taxon>Epsilonproteobacteria</taxon>
        <taxon>Campylobacterales</taxon>
        <taxon>Campylobacteraceae</taxon>
        <taxon>Campylobacter</taxon>
    </lineage>
</organism>
<evidence type="ECO:0000256" key="3">
    <source>
        <dbReference type="ARBA" id="ARBA00022840"/>
    </source>
</evidence>
<feature type="domain" description="ABC transporter" evidence="4">
    <location>
        <begin position="2"/>
        <end position="238"/>
    </location>
</feature>
<dbReference type="RefSeq" id="WP_004320570.1">
    <property type="nucleotide sequence ID" value="NZ_CAUTXX010000084.1"/>
</dbReference>
<dbReference type="GO" id="GO:0005524">
    <property type="term" value="F:ATP binding"/>
    <property type="evidence" value="ECO:0007669"/>
    <property type="project" value="UniProtKB-KW"/>
</dbReference>
<evidence type="ECO:0000313" key="6">
    <source>
        <dbReference type="Proteomes" id="UP000502377"/>
    </source>
</evidence>
<evidence type="ECO:0000313" key="5">
    <source>
        <dbReference type="EMBL" id="QCD46114.1"/>
    </source>
</evidence>
<gene>
    <name evidence="5" type="ORF">CRECT_0419</name>
</gene>
<evidence type="ECO:0000256" key="1">
    <source>
        <dbReference type="ARBA" id="ARBA00022448"/>
    </source>
</evidence>
<accession>A0A6G5QKI3</accession>
<dbReference type="PANTHER" id="PTHR42734:SF19">
    <property type="entry name" value="IRON COMPOUNDS ABC TRANSPORTER, ATP-BINDING PROTEIN"/>
    <property type="match status" value="1"/>
</dbReference>
<evidence type="ECO:0000259" key="4">
    <source>
        <dbReference type="PROSITE" id="PS50893"/>
    </source>
</evidence>
<dbReference type="SUPFAM" id="SSF52540">
    <property type="entry name" value="P-loop containing nucleoside triphosphate hydrolases"/>
    <property type="match status" value="1"/>
</dbReference>
<dbReference type="FunFam" id="3.40.50.300:FF:000134">
    <property type="entry name" value="Iron-enterobactin ABC transporter ATP-binding protein"/>
    <property type="match status" value="1"/>
</dbReference>
<dbReference type="EMBL" id="CP012543">
    <property type="protein sequence ID" value="QCD46114.1"/>
    <property type="molecule type" value="Genomic_DNA"/>
</dbReference>
<dbReference type="SMART" id="SM00382">
    <property type="entry name" value="AAA"/>
    <property type="match status" value="1"/>
</dbReference>
<sequence>MLEVKNLNFAYPNGAGRLENVNLRVGKGEILTILGRNGAGKSTMLSLISGTQAPHSGEVWLGGKNSAELSNKERAKIMAYVAQSEICEYDYTGLEFITMGRAAHLGIFARPSEEDTAIAKEFTAKLEITHLEDKFITQMSGGQKQMCSIARAMAAKPEIIVFDEPTSALDFGNQYKFLRTVKQLKEQGYTIVLTTHNPDFAVLLGGYVALVKGGGEVAFGSVDEIIESEHLSKLYGLNLSVEYIEQVARKCCLTYPL</sequence>
<dbReference type="PANTHER" id="PTHR42734">
    <property type="entry name" value="METAL TRANSPORT SYSTEM ATP-BINDING PROTEIN TM_0124-RELATED"/>
    <property type="match status" value="1"/>
</dbReference>
<keyword evidence="1" id="KW-0813">Transport</keyword>
<keyword evidence="3 5" id="KW-0067">ATP-binding</keyword>
<protein>
    <submittedName>
        <fullName evidence="5">ABC transporter, ATP-binding protein</fullName>
    </submittedName>
</protein>
<dbReference type="Gene3D" id="3.40.50.300">
    <property type="entry name" value="P-loop containing nucleotide triphosphate hydrolases"/>
    <property type="match status" value="1"/>
</dbReference>
<dbReference type="InterPro" id="IPR027417">
    <property type="entry name" value="P-loop_NTPase"/>
</dbReference>
<dbReference type="Pfam" id="PF00005">
    <property type="entry name" value="ABC_tran"/>
    <property type="match status" value="1"/>
</dbReference>
<dbReference type="InterPro" id="IPR003439">
    <property type="entry name" value="ABC_transporter-like_ATP-bd"/>
</dbReference>
<dbReference type="Proteomes" id="UP000502377">
    <property type="component" value="Chromosome"/>
</dbReference>
<dbReference type="InterPro" id="IPR003593">
    <property type="entry name" value="AAA+_ATPase"/>
</dbReference>
<dbReference type="CDD" id="cd03214">
    <property type="entry name" value="ABC_Iron-Siderophores_B12_Hemin"/>
    <property type="match status" value="1"/>
</dbReference>
<keyword evidence="2" id="KW-0547">Nucleotide-binding</keyword>
<dbReference type="GO" id="GO:0016887">
    <property type="term" value="F:ATP hydrolysis activity"/>
    <property type="evidence" value="ECO:0007669"/>
    <property type="project" value="InterPro"/>
</dbReference>
<dbReference type="AlphaFoldDB" id="A0A6G5QKI3"/>
<dbReference type="InterPro" id="IPR050153">
    <property type="entry name" value="Metal_Ion_Import_ABC"/>
</dbReference>
<dbReference type="KEGG" id="crx:CRECT_0419"/>